<sequence>MISKLIMFTVPVNDMPKAKTFYADRLGLKAASDYRQDDNRWWVSLTLPDGKVSITLTTYHEHLKPGNMVVYFATPDVAAAHKTLSEQGVEVNEVKDDLYGPGSKVKWFTLKDPDGNVVYLVQE</sequence>
<dbReference type="Proteomes" id="UP001319200">
    <property type="component" value="Unassembled WGS sequence"/>
</dbReference>
<protein>
    <submittedName>
        <fullName evidence="2">VOC family protein</fullName>
    </submittedName>
</protein>
<dbReference type="InterPro" id="IPR004360">
    <property type="entry name" value="Glyas_Fos-R_dOase_dom"/>
</dbReference>
<dbReference type="AlphaFoldDB" id="A0AAP2DFD7"/>
<dbReference type="RefSeq" id="WP_254159040.1">
    <property type="nucleotide sequence ID" value="NZ_JAHESF010000001.1"/>
</dbReference>
<evidence type="ECO:0000259" key="1">
    <source>
        <dbReference type="PROSITE" id="PS51819"/>
    </source>
</evidence>
<dbReference type="SUPFAM" id="SSF54593">
    <property type="entry name" value="Glyoxalase/Bleomycin resistance protein/Dihydroxybiphenyl dioxygenase"/>
    <property type="match status" value="1"/>
</dbReference>
<dbReference type="InterPro" id="IPR029068">
    <property type="entry name" value="Glyas_Bleomycin-R_OHBP_Dase"/>
</dbReference>
<dbReference type="PANTHER" id="PTHR36437">
    <property type="entry name" value="GLYOXALASE/BLEOMYCIN RESISTANCE PROTEIN/DIOXYGENASE"/>
    <property type="match status" value="1"/>
</dbReference>
<reference evidence="2 3" key="1">
    <citation type="submission" date="2021-05" db="EMBL/GenBank/DDBJ databases">
        <title>A Polyphasic approach of four new species of the genus Ohtaekwangia: Ohtaekwangia histidinii sp. nov., Ohtaekwangia cretensis sp. nov., Ohtaekwangia indiensis sp. nov., Ohtaekwangia reichenbachii sp. nov. from diverse environment.</title>
        <authorList>
            <person name="Octaviana S."/>
        </authorList>
    </citation>
    <scope>NUCLEOTIDE SEQUENCE [LARGE SCALE GENOMIC DNA]</scope>
    <source>
        <strain evidence="2 3">PWU4</strain>
    </source>
</reference>
<evidence type="ECO:0000313" key="3">
    <source>
        <dbReference type="Proteomes" id="UP001319200"/>
    </source>
</evidence>
<name>A0AAP2DFD7_9BACT</name>
<comment type="caution">
    <text evidence="2">The sequence shown here is derived from an EMBL/GenBank/DDBJ whole genome shotgun (WGS) entry which is preliminary data.</text>
</comment>
<organism evidence="2 3">
    <name type="scientific">Chryseosolibacter histidini</name>
    <dbReference type="NCBI Taxonomy" id="2782349"/>
    <lineage>
        <taxon>Bacteria</taxon>
        <taxon>Pseudomonadati</taxon>
        <taxon>Bacteroidota</taxon>
        <taxon>Cytophagia</taxon>
        <taxon>Cytophagales</taxon>
        <taxon>Chryseotaleaceae</taxon>
        <taxon>Chryseosolibacter</taxon>
    </lineage>
</organism>
<dbReference type="PANTHER" id="PTHR36437:SF2">
    <property type="entry name" value="GLYOXALASE_BLEOMYCIN RESISTANCE PROTEIN_DIOXYGENASE"/>
    <property type="match status" value="1"/>
</dbReference>
<evidence type="ECO:0000313" key="2">
    <source>
        <dbReference type="EMBL" id="MBT1695386.1"/>
    </source>
</evidence>
<accession>A0AAP2DFD7</accession>
<dbReference type="EMBL" id="JAHESF010000001">
    <property type="protein sequence ID" value="MBT1695386.1"/>
    <property type="molecule type" value="Genomic_DNA"/>
</dbReference>
<dbReference type="Pfam" id="PF00903">
    <property type="entry name" value="Glyoxalase"/>
    <property type="match status" value="1"/>
</dbReference>
<proteinExistence type="predicted"/>
<gene>
    <name evidence="2" type="ORF">KK083_00770</name>
</gene>
<feature type="domain" description="VOC" evidence="1">
    <location>
        <begin position="4"/>
        <end position="123"/>
    </location>
</feature>
<dbReference type="InterPro" id="IPR037523">
    <property type="entry name" value="VOC_core"/>
</dbReference>
<keyword evidence="3" id="KW-1185">Reference proteome</keyword>
<dbReference type="PROSITE" id="PS51819">
    <property type="entry name" value="VOC"/>
    <property type="match status" value="1"/>
</dbReference>
<dbReference type="Gene3D" id="3.10.180.10">
    <property type="entry name" value="2,3-Dihydroxybiphenyl 1,2-Dioxygenase, domain 1"/>
    <property type="match status" value="1"/>
</dbReference>